<evidence type="ECO:0000313" key="3">
    <source>
        <dbReference type="Proteomes" id="UP000005631"/>
    </source>
</evidence>
<reference evidence="2 3" key="1">
    <citation type="journal article" date="2012" name="Stand. Genomic Sci.">
        <title>Genome sequence of the orange-pigmented seawater bacterium Owenweeksia hongkongensis type strain (UST20020801(T)).</title>
        <authorList>
            <person name="Riedel T."/>
            <person name="Held B."/>
            <person name="Nolan M."/>
            <person name="Lucas S."/>
            <person name="Lapidus A."/>
            <person name="Tice H."/>
            <person name="Del Rio T.G."/>
            <person name="Cheng J.F."/>
            <person name="Han C."/>
            <person name="Tapia R."/>
            <person name="Goodwin L.A."/>
            <person name="Pitluck S."/>
            <person name="Liolios K."/>
            <person name="Mavromatis K."/>
            <person name="Pagani I."/>
            <person name="Ivanova N."/>
            <person name="Mikhailova N."/>
            <person name="Pati A."/>
            <person name="Chen A."/>
            <person name="Palaniappan K."/>
            <person name="Rohde M."/>
            <person name="Tindall B.J."/>
            <person name="Detter J.C."/>
            <person name="Goker M."/>
            <person name="Woyke T."/>
            <person name="Bristow J."/>
            <person name="Eisen J.A."/>
            <person name="Markowitz V."/>
            <person name="Hugenholtz P."/>
            <person name="Klenk H.P."/>
            <person name="Kyrpides N.C."/>
        </authorList>
    </citation>
    <scope>NUCLEOTIDE SEQUENCE</scope>
    <source>
        <strain evidence="3">DSM 17368 / JCM 12287 / NRRL B-23963</strain>
    </source>
</reference>
<keyword evidence="2" id="KW-0687">Ribonucleoprotein</keyword>
<dbReference type="HOGENOM" id="CLU_013985_3_1_10"/>
<dbReference type="PANTHER" id="PTHR43792:SF1">
    <property type="entry name" value="N-ACETYLTRANSFERASE DOMAIN-CONTAINING PROTEIN"/>
    <property type="match status" value="1"/>
</dbReference>
<dbReference type="KEGG" id="oho:Oweho_0925"/>
<dbReference type="eggNOG" id="COG1670">
    <property type="taxonomic scope" value="Bacteria"/>
</dbReference>
<name>G8R3B5_OWEHD</name>
<evidence type="ECO:0000259" key="1">
    <source>
        <dbReference type="PROSITE" id="PS51186"/>
    </source>
</evidence>
<dbReference type="SUPFAM" id="SSF55729">
    <property type="entry name" value="Acyl-CoA N-acyltransferases (Nat)"/>
    <property type="match status" value="1"/>
</dbReference>
<accession>G8R3B5</accession>
<dbReference type="PROSITE" id="PS51186">
    <property type="entry name" value="GNAT"/>
    <property type="match status" value="1"/>
</dbReference>
<dbReference type="EMBL" id="CP003156">
    <property type="protein sequence ID" value="AEV31936.1"/>
    <property type="molecule type" value="Genomic_DNA"/>
</dbReference>
<organism evidence="2 3">
    <name type="scientific">Owenweeksia hongkongensis (strain DSM 17368 / CIP 108786 / JCM 12287 / NRRL B-23963 / UST20020801)</name>
    <dbReference type="NCBI Taxonomy" id="926562"/>
    <lineage>
        <taxon>Bacteria</taxon>
        <taxon>Pseudomonadati</taxon>
        <taxon>Bacteroidota</taxon>
        <taxon>Flavobacteriia</taxon>
        <taxon>Flavobacteriales</taxon>
        <taxon>Owenweeksiaceae</taxon>
        <taxon>Owenweeksia</taxon>
    </lineage>
</organism>
<dbReference type="GO" id="GO:0005840">
    <property type="term" value="C:ribosome"/>
    <property type="evidence" value="ECO:0007669"/>
    <property type="project" value="UniProtKB-KW"/>
</dbReference>
<dbReference type="GO" id="GO:0016747">
    <property type="term" value="F:acyltransferase activity, transferring groups other than amino-acyl groups"/>
    <property type="evidence" value="ECO:0007669"/>
    <property type="project" value="InterPro"/>
</dbReference>
<proteinExistence type="predicted"/>
<protein>
    <submittedName>
        <fullName evidence="2">Acetyltransferase, ribosomal protein N-acetylase</fullName>
    </submittedName>
</protein>
<dbReference type="InterPro" id="IPR051531">
    <property type="entry name" value="N-acetyltransferase"/>
</dbReference>
<dbReference type="Pfam" id="PF13302">
    <property type="entry name" value="Acetyltransf_3"/>
    <property type="match status" value="1"/>
</dbReference>
<dbReference type="InterPro" id="IPR016181">
    <property type="entry name" value="Acyl_CoA_acyltransferase"/>
</dbReference>
<dbReference type="PANTHER" id="PTHR43792">
    <property type="entry name" value="GNAT FAMILY, PUTATIVE (AFU_ORTHOLOGUE AFUA_3G00765)-RELATED-RELATED"/>
    <property type="match status" value="1"/>
</dbReference>
<dbReference type="OrthoDB" id="9788916at2"/>
<dbReference type="STRING" id="926562.Oweho_0925"/>
<keyword evidence="2" id="KW-0689">Ribosomal protein</keyword>
<keyword evidence="3" id="KW-1185">Reference proteome</keyword>
<gene>
    <name evidence="2" type="ordered locus">Oweho_0925</name>
</gene>
<dbReference type="AlphaFoldDB" id="G8R3B5"/>
<dbReference type="Proteomes" id="UP000005631">
    <property type="component" value="Chromosome"/>
</dbReference>
<dbReference type="InterPro" id="IPR000182">
    <property type="entry name" value="GNAT_dom"/>
</dbReference>
<evidence type="ECO:0000313" key="2">
    <source>
        <dbReference type="EMBL" id="AEV31936.1"/>
    </source>
</evidence>
<dbReference type="Gene3D" id="3.40.630.30">
    <property type="match status" value="1"/>
</dbReference>
<keyword evidence="2" id="KW-0808">Transferase</keyword>
<dbReference type="RefSeq" id="WP_014201297.1">
    <property type="nucleotide sequence ID" value="NC_016599.1"/>
</dbReference>
<sequence>MPVNYYSYSHESARLIIRPLLLDDSKYWDDFMNSDEATALFPPNLKPPHFTAEDWIARQRKRYADDQLGLLALIEKKSGDFIGMSGLLKQEVEGSPEIEVGYHLLPKFWKKGYAREAALYFMKFGFTVLKPESIISLIHIYNIPSQRVAQTNGLTTNKKVIKNHGPAYVYRISVEEWAKTRSPQ</sequence>
<feature type="domain" description="N-acetyltransferase" evidence="1">
    <location>
        <begin position="15"/>
        <end position="175"/>
    </location>
</feature>